<dbReference type="AlphaFoldDB" id="J3MRT1"/>
<evidence type="ECO:0000313" key="2">
    <source>
        <dbReference type="Proteomes" id="UP000006038"/>
    </source>
</evidence>
<sequence length="55" mass="6150">MSVVHSVLDIAGAEPSDHCEYLARLHRKLSRCKNNMVVVICHHQGCFTCPKNSTI</sequence>
<reference evidence="1" key="2">
    <citation type="submission" date="2013-04" db="UniProtKB">
        <authorList>
            <consortium name="EnsemblPlants"/>
        </authorList>
    </citation>
    <scope>IDENTIFICATION</scope>
</reference>
<protein>
    <submittedName>
        <fullName evidence="1">Uncharacterized protein</fullName>
    </submittedName>
</protein>
<accession>J3MRT1</accession>
<proteinExistence type="predicted"/>
<name>J3MRT1_ORYBR</name>
<dbReference type="Gramene" id="OB08G18100.1">
    <property type="protein sequence ID" value="OB08G18100.1"/>
    <property type="gene ID" value="OB08G18100"/>
</dbReference>
<evidence type="ECO:0000313" key="1">
    <source>
        <dbReference type="EnsemblPlants" id="OB08G18100.1"/>
    </source>
</evidence>
<dbReference type="HOGENOM" id="CLU_3035601_0_0_1"/>
<keyword evidence="2" id="KW-1185">Reference proteome</keyword>
<reference evidence="1" key="1">
    <citation type="journal article" date="2013" name="Nat. Commun.">
        <title>Whole-genome sequencing of Oryza brachyantha reveals mechanisms underlying Oryza genome evolution.</title>
        <authorList>
            <person name="Chen J."/>
            <person name="Huang Q."/>
            <person name="Gao D."/>
            <person name="Wang J."/>
            <person name="Lang Y."/>
            <person name="Liu T."/>
            <person name="Li B."/>
            <person name="Bai Z."/>
            <person name="Luis Goicoechea J."/>
            <person name="Liang C."/>
            <person name="Chen C."/>
            <person name="Zhang W."/>
            <person name="Sun S."/>
            <person name="Liao Y."/>
            <person name="Zhang X."/>
            <person name="Yang L."/>
            <person name="Song C."/>
            <person name="Wang M."/>
            <person name="Shi J."/>
            <person name="Liu G."/>
            <person name="Liu J."/>
            <person name="Zhou H."/>
            <person name="Zhou W."/>
            <person name="Yu Q."/>
            <person name="An N."/>
            <person name="Chen Y."/>
            <person name="Cai Q."/>
            <person name="Wang B."/>
            <person name="Liu B."/>
            <person name="Min J."/>
            <person name="Huang Y."/>
            <person name="Wu H."/>
            <person name="Li Z."/>
            <person name="Zhang Y."/>
            <person name="Yin Y."/>
            <person name="Song W."/>
            <person name="Jiang J."/>
            <person name="Jackson S.A."/>
            <person name="Wing R.A."/>
            <person name="Wang J."/>
            <person name="Chen M."/>
        </authorList>
    </citation>
    <scope>NUCLEOTIDE SEQUENCE [LARGE SCALE GENOMIC DNA]</scope>
    <source>
        <strain evidence="1">cv. IRGC 101232</strain>
    </source>
</reference>
<dbReference type="Proteomes" id="UP000006038">
    <property type="component" value="Chromosome 8"/>
</dbReference>
<dbReference type="EnsemblPlants" id="OB08G18100.1">
    <property type="protein sequence ID" value="OB08G18100.1"/>
    <property type="gene ID" value="OB08G18100"/>
</dbReference>
<organism evidence="1">
    <name type="scientific">Oryza brachyantha</name>
    <name type="common">malo sina</name>
    <dbReference type="NCBI Taxonomy" id="4533"/>
    <lineage>
        <taxon>Eukaryota</taxon>
        <taxon>Viridiplantae</taxon>
        <taxon>Streptophyta</taxon>
        <taxon>Embryophyta</taxon>
        <taxon>Tracheophyta</taxon>
        <taxon>Spermatophyta</taxon>
        <taxon>Magnoliopsida</taxon>
        <taxon>Liliopsida</taxon>
        <taxon>Poales</taxon>
        <taxon>Poaceae</taxon>
        <taxon>BOP clade</taxon>
        <taxon>Oryzoideae</taxon>
        <taxon>Oryzeae</taxon>
        <taxon>Oryzinae</taxon>
        <taxon>Oryza</taxon>
    </lineage>
</organism>